<dbReference type="GO" id="GO:0016887">
    <property type="term" value="F:ATP hydrolysis activity"/>
    <property type="evidence" value="ECO:0007669"/>
    <property type="project" value="InterPro"/>
</dbReference>
<evidence type="ECO:0000313" key="18">
    <source>
        <dbReference type="Proteomes" id="UP000298097"/>
    </source>
</evidence>
<dbReference type="InterPro" id="IPR027256">
    <property type="entry name" value="P-typ_ATPase_IB"/>
</dbReference>
<evidence type="ECO:0000256" key="7">
    <source>
        <dbReference type="ARBA" id="ARBA00022723"/>
    </source>
</evidence>
<evidence type="ECO:0000256" key="6">
    <source>
        <dbReference type="ARBA" id="ARBA00022692"/>
    </source>
</evidence>
<keyword evidence="3" id="KW-0813">Transport</keyword>
<accession>A0A4R9H265</accession>
<dbReference type="InterPro" id="IPR006121">
    <property type="entry name" value="HMA_dom"/>
</dbReference>
<evidence type="ECO:0000256" key="8">
    <source>
        <dbReference type="ARBA" id="ARBA00022741"/>
    </source>
</evidence>
<dbReference type="PANTHER" id="PTHR43520:SF5">
    <property type="entry name" value="CATION-TRANSPORTING P-TYPE ATPASE-RELATED"/>
    <property type="match status" value="1"/>
</dbReference>
<dbReference type="PRINTS" id="PR00119">
    <property type="entry name" value="CATATPASE"/>
</dbReference>
<keyword evidence="7 15" id="KW-0479">Metal-binding</keyword>
<dbReference type="Pfam" id="PF00122">
    <property type="entry name" value="E1-E2_ATPase"/>
    <property type="match status" value="1"/>
</dbReference>
<dbReference type="PROSITE" id="PS50846">
    <property type="entry name" value="HMA_2"/>
    <property type="match status" value="1"/>
</dbReference>
<dbReference type="PRINTS" id="PR00943">
    <property type="entry name" value="CUATPASE"/>
</dbReference>
<evidence type="ECO:0000256" key="4">
    <source>
        <dbReference type="ARBA" id="ARBA00022475"/>
    </source>
</evidence>
<dbReference type="Pfam" id="PF00403">
    <property type="entry name" value="HMA"/>
    <property type="match status" value="1"/>
</dbReference>
<dbReference type="InterPro" id="IPR059000">
    <property type="entry name" value="ATPase_P-type_domA"/>
</dbReference>
<evidence type="ECO:0000256" key="14">
    <source>
        <dbReference type="ARBA" id="ARBA00023136"/>
    </source>
</evidence>
<dbReference type="SUPFAM" id="SSF81665">
    <property type="entry name" value="Calcium ATPase, transmembrane domain M"/>
    <property type="match status" value="1"/>
</dbReference>
<reference evidence="17" key="1">
    <citation type="journal article" date="2019" name="PLoS Negl. Trop. Dis.">
        <title>Revisiting the worldwide diversity of Leptospira species in the environment.</title>
        <authorList>
            <person name="Vincent A.T."/>
            <person name="Schiettekatte O."/>
            <person name="Bourhy P."/>
            <person name="Veyrier F.J."/>
            <person name="Picardeau M."/>
        </authorList>
    </citation>
    <scope>NUCLEOTIDE SEQUENCE [LARGE SCALE GENOMIC DNA]</scope>
    <source>
        <strain evidence="17">201800301</strain>
    </source>
</reference>
<gene>
    <name evidence="17" type="ORF">EHO65_11970</name>
</gene>
<dbReference type="GO" id="GO:0005886">
    <property type="term" value="C:plasma membrane"/>
    <property type="evidence" value="ECO:0007669"/>
    <property type="project" value="UniProtKB-SubCell"/>
</dbReference>
<keyword evidence="13" id="KW-0406">Ion transport</keyword>
<feature type="transmembrane region" description="Helical" evidence="15">
    <location>
        <begin position="248"/>
        <end position="270"/>
    </location>
</feature>
<evidence type="ECO:0000256" key="15">
    <source>
        <dbReference type="RuleBase" id="RU362081"/>
    </source>
</evidence>
<feature type="transmembrane region" description="Helical" evidence="15">
    <location>
        <begin position="216"/>
        <end position="236"/>
    </location>
</feature>
<feature type="transmembrane region" description="Helical" evidence="15">
    <location>
        <begin position="460"/>
        <end position="486"/>
    </location>
</feature>
<keyword evidence="4 15" id="KW-1003">Cell membrane</keyword>
<dbReference type="SUPFAM" id="SSF55008">
    <property type="entry name" value="HMA, heavy metal-associated domain"/>
    <property type="match status" value="1"/>
</dbReference>
<evidence type="ECO:0000256" key="2">
    <source>
        <dbReference type="ARBA" id="ARBA00006024"/>
    </source>
</evidence>
<evidence type="ECO:0000256" key="9">
    <source>
        <dbReference type="ARBA" id="ARBA00022840"/>
    </source>
</evidence>
<dbReference type="Gene3D" id="3.40.1110.10">
    <property type="entry name" value="Calcium-transporting ATPase, cytoplasmic domain N"/>
    <property type="match status" value="1"/>
</dbReference>
<dbReference type="InterPro" id="IPR036163">
    <property type="entry name" value="HMA_dom_sf"/>
</dbReference>
<dbReference type="NCBIfam" id="TIGR01525">
    <property type="entry name" value="ATPase-IB_hvy"/>
    <property type="match status" value="1"/>
</dbReference>
<dbReference type="NCBIfam" id="TIGR01494">
    <property type="entry name" value="ATPase_P-type"/>
    <property type="match status" value="2"/>
</dbReference>
<dbReference type="InterPro" id="IPR017969">
    <property type="entry name" value="Heavy-metal-associated_CS"/>
</dbReference>
<dbReference type="InterPro" id="IPR018303">
    <property type="entry name" value="ATPase_P-typ_P_site"/>
</dbReference>
<dbReference type="InterPro" id="IPR008250">
    <property type="entry name" value="ATPase_P-typ_transduc_dom_A_sf"/>
</dbReference>
<dbReference type="Gene3D" id="3.30.70.100">
    <property type="match status" value="1"/>
</dbReference>
<dbReference type="GO" id="GO:0005507">
    <property type="term" value="F:copper ion binding"/>
    <property type="evidence" value="ECO:0007669"/>
    <property type="project" value="TreeGrafter"/>
</dbReference>
<feature type="transmembrane region" description="Helical" evidence="15">
    <location>
        <begin position="794"/>
        <end position="814"/>
    </location>
</feature>
<feature type="transmembrane region" description="Helical" evidence="15">
    <location>
        <begin position="276"/>
        <end position="294"/>
    </location>
</feature>
<feature type="transmembrane region" description="Helical" evidence="15">
    <location>
        <begin position="183"/>
        <end position="204"/>
    </location>
</feature>
<keyword evidence="11" id="KW-1278">Translocase</keyword>
<comment type="similarity">
    <text evidence="2 15">Belongs to the cation transport ATPase (P-type) (TC 3.A.3) family. Type IB subfamily.</text>
</comment>
<evidence type="ECO:0000256" key="1">
    <source>
        <dbReference type="ARBA" id="ARBA00004651"/>
    </source>
</evidence>
<comment type="caution">
    <text evidence="17">The sequence shown here is derived from an EMBL/GenBank/DDBJ whole genome shotgun (WGS) entry which is preliminary data.</text>
</comment>
<keyword evidence="12 15" id="KW-1133">Transmembrane helix</keyword>
<keyword evidence="10" id="KW-0460">Magnesium</keyword>
<dbReference type="InterPro" id="IPR023298">
    <property type="entry name" value="ATPase_P-typ_TM_dom_sf"/>
</dbReference>
<keyword evidence="5" id="KW-0597">Phosphoprotein</keyword>
<sequence length="822" mass="91505">MKVLENKTLCFHCNTEIDGVSIRRTEQGSEREYCCNGCAEISHLLLENGLDQFYQIRGTQSLEPIDREVQKNSLEDLDNESVYSEYLEKKNGSDSNVYITVTNLHCSACVWLIETVLTKTEGVQEARINFGTGRLKVGFNLSKITLGKILKTIESLGYKAKLYSPLKAESKVEKPFKELSIRMLVAGFCWGNIMLFSASLYAGYFEGMEFNIKNLFHYISWIFATPVYFYSGYPFWKGAYESWKRKLLGMDTLLFAGVSLAYFYSIYVTISGKGEVYFDSVCTIYFFILLGKYFEAMIRYKAGAKIGELLSLLPEEYEVSKKGIWSKHSASSIEKGDTVRLSLGSKAPVDGILESETAFFDESVLTGESKPIRKSKGAEIKAGSVSLSTDVKFQAKGNANESSLAQIGRILEDSLLTKPKIQRSTDKLAAVFIKVVLFVAVGTFIYWFRFYSTEDAILNTISVLIVACPCALGLSVPAALVISHLLQSREGVLVKNPESVEILAKANRIFFDKTGTLTTGKLELNAEKYFALEENRSQFREIAIRLESNSSHPIAKSIIEAFTSESPEFLEKISIDDISNDPNSSNFSGWNSYKEIPGEGMEAKFQDKIYRIGKKSFAWENKPDNDGWVHLSENGIPLVAWEFRDKARIEAKGSIQELKSFFSNMEILSGDIPSKVETLSKELGIQNFKANLTPIQKKERIIEAQSSGEVVLMVGDGINDSACIAQADLGISMGMGSDLSLDKSDIILVKDRLDSLPKSVLIARKTRRVILQNICLSLVYNSIMIPLAAGGLMLPVICAGFMTLSSLTVVLNSISLKNRVFT</sequence>
<dbReference type="Pfam" id="PF00702">
    <property type="entry name" value="Hydrolase"/>
    <property type="match status" value="1"/>
</dbReference>
<evidence type="ECO:0000313" key="17">
    <source>
        <dbReference type="EMBL" id="TGK38755.1"/>
    </source>
</evidence>
<organism evidence="17 18">
    <name type="scientific">Leptospira andrefontaineae</name>
    <dbReference type="NCBI Taxonomy" id="2484976"/>
    <lineage>
        <taxon>Bacteria</taxon>
        <taxon>Pseudomonadati</taxon>
        <taxon>Spirochaetota</taxon>
        <taxon>Spirochaetia</taxon>
        <taxon>Leptospirales</taxon>
        <taxon>Leptospiraceae</taxon>
        <taxon>Leptospira</taxon>
    </lineage>
</organism>
<evidence type="ECO:0000256" key="11">
    <source>
        <dbReference type="ARBA" id="ARBA00022967"/>
    </source>
</evidence>
<evidence type="ECO:0000256" key="12">
    <source>
        <dbReference type="ARBA" id="ARBA00022989"/>
    </source>
</evidence>
<feature type="domain" description="HMA" evidence="16">
    <location>
        <begin position="95"/>
        <end position="161"/>
    </location>
</feature>
<dbReference type="PANTHER" id="PTHR43520">
    <property type="entry name" value="ATP7, ISOFORM B"/>
    <property type="match status" value="1"/>
</dbReference>
<evidence type="ECO:0000259" key="16">
    <source>
        <dbReference type="PROSITE" id="PS50846"/>
    </source>
</evidence>
<evidence type="ECO:0000256" key="13">
    <source>
        <dbReference type="ARBA" id="ARBA00023065"/>
    </source>
</evidence>
<dbReference type="GO" id="GO:0043682">
    <property type="term" value="F:P-type divalent copper transporter activity"/>
    <property type="evidence" value="ECO:0007669"/>
    <property type="project" value="TreeGrafter"/>
</dbReference>
<evidence type="ECO:0000256" key="3">
    <source>
        <dbReference type="ARBA" id="ARBA00022448"/>
    </source>
</evidence>
<proteinExistence type="inferred from homology"/>
<dbReference type="InterPro" id="IPR023214">
    <property type="entry name" value="HAD_sf"/>
</dbReference>
<keyword evidence="8 15" id="KW-0547">Nucleotide-binding</keyword>
<keyword evidence="14 15" id="KW-0472">Membrane</keyword>
<name>A0A4R9H265_9LEPT</name>
<dbReference type="EMBL" id="RQEY01000018">
    <property type="protein sequence ID" value="TGK38755.1"/>
    <property type="molecule type" value="Genomic_DNA"/>
</dbReference>
<dbReference type="GO" id="GO:0055070">
    <property type="term" value="P:copper ion homeostasis"/>
    <property type="evidence" value="ECO:0007669"/>
    <property type="project" value="TreeGrafter"/>
</dbReference>
<dbReference type="Pfam" id="PF12156">
    <property type="entry name" value="ATPase-cat_bd"/>
    <property type="match status" value="1"/>
</dbReference>
<keyword evidence="6 15" id="KW-0812">Transmembrane</keyword>
<dbReference type="Proteomes" id="UP000298097">
    <property type="component" value="Unassembled WGS sequence"/>
</dbReference>
<evidence type="ECO:0000256" key="10">
    <source>
        <dbReference type="ARBA" id="ARBA00022842"/>
    </source>
</evidence>
<dbReference type="InterPro" id="IPR036412">
    <property type="entry name" value="HAD-like_sf"/>
</dbReference>
<keyword evidence="18" id="KW-1185">Reference proteome</keyword>
<dbReference type="RefSeq" id="WP_135774608.1">
    <property type="nucleotide sequence ID" value="NZ_RQEY01000018.1"/>
</dbReference>
<dbReference type="SUPFAM" id="SSF56784">
    <property type="entry name" value="HAD-like"/>
    <property type="match status" value="1"/>
</dbReference>
<dbReference type="PROSITE" id="PS00154">
    <property type="entry name" value="ATPASE_E1_E2"/>
    <property type="match status" value="1"/>
</dbReference>
<dbReference type="Gene3D" id="3.40.50.1000">
    <property type="entry name" value="HAD superfamily/HAD-like"/>
    <property type="match status" value="1"/>
</dbReference>
<feature type="transmembrane region" description="Helical" evidence="15">
    <location>
        <begin position="769"/>
        <end position="788"/>
    </location>
</feature>
<dbReference type="InterPro" id="IPR001757">
    <property type="entry name" value="P_typ_ATPase"/>
</dbReference>
<dbReference type="Gene3D" id="2.70.150.10">
    <property type="entry name" value="Calcium-transporting ATPase, cytoplasmic transduction domain A"/>
    <property type="match status" value="1"/>
</dbReference>
<dbReference type="GO" id="GO:0005524">
    <property type="term" value="F:ATP binding"/>
    <property type="evidence" value="ECO:0007669"/>
    <property type="project" value="UniProtKB-UniRule"/>
</dbReference>
<feature type="transmembrane region" description="Helical" evidence="15">
    <location>
        <begin position="428"/>
        <end position="448"/>
    </location>
</feature>
<dbReference type="CDD" id="cd00371">
    <property type="entry name" value="HMA"/>
    <property type="match status" value="1"/>
</dbReference>
<dbReference type="AlphaFoldDB" id="A0A4R9H265"/>
<evidence type="ECO:0000256" key="5">
    <source>
        <dbReference type="ARBA" id="ARBA00022553"/>
    </source>
</evidence>
<keyword evidence="9 15" id="KW-0067">ATP-binding</keyword>
<dbReference type="PROSITE" id="PS01047">
    <property type="entry name" value="HMA_1"/>
    <property type="match status" value="1"/>
</dbReference>
<dbReference type="Gene3D" id="1.20.1110.10">
    <property type="entry name" value="Calcium-transporting ATPase, transmembrane domain"/>
    <property type="match status" value="1"/>
</dbReference>
<dbReference type="CDD" id="cd02079">
    <property type="entry name" value="P-type_ATPase_HM"/>
    <property type="match status" value="1"/>
</dbReference>
<dbReference type="SUPFAM" id="SSF81653">
    <property type="entry name" value="Calcium ATPase, transduction domain A"/>
    <property type="match status" value="1"/>
</dbReference>
<dbReference type="InterPro" id="IPR023299">
    <property type="entry name" value="ATPase_P-typ_cyto_dom_N"/>
</dbReference>
<protein>
    <submittedName>
        <fullName evidence="17">Heavy metal translocating P-type ATPase</fullName>
    </submittedName>
</protein>
<dbReference type="InterPro" id="IPR021993">
    <property type="entry name" value="ATPase-cat-bd"/>
</dbReference>
<comment type="subcellular location">
    <subcellularLocation>
        <location evidence="1">Cell membrane</location>
        <topology evidence="1">Multi-pass membrane protein</topology>
    </subcellularLocation>
</comment>
<dbReference type="OrthoDB" id="9760364at2"/>